<dbReference type="SUPFAM" id="SSF51905">
    <property type="entry name" value="FAD/NAD(P)-binding domain"/>
    <property type="match status" value="1"/>
</dbReference>
<name>A0A9J5XL52_SOLCO</name>
<dbReference type="InterPro" id="IPR029063">
    <property type="entry name" value="SAM-dependent_MTases_sf"/>
</dbReference>
<keyword evidence="3" id="KW-1185">Reference proteome</keyword>
<dbReference type="Pfam" id="PF02353">
    <property type="entry name" value="CMAS"/>
    <property type="match status" value="1"/>
</dbReference>
<dbReference type="PANTHER" id="PTHR43675:SF30">
    <property type="entry name" value="CYCLOPROPANE-FATTY-ACYL-PHOSPHOLIPID SYNTHASE"/>
    <property type="match status" value="1"/>
</dbReference>
<dbReference type="Gene3D" id="3.40.50.150">
    <property type="entry name" value="Vaccinia Virus protein VP39"/>
    <property type="match status" value="1"/>
</dbReference>
<dbReference type="InterPro" id="IPR036188">
    <property type="entry name" value="FAD/NAD-bd_sf"/>
</dbReference>
<dbReference type="AlphaFoldDB" id="A0A9J5XL52"/>
<proteinExistence type="predicted"/>
<dbReference type="InterPro" id="IPR026669">
    <property type="entry name" value="Arsenite_MeTrfase-like"/>
</dbReference>
<dbReference type="OrthoDB" id="5977668at2759"/>
<feature type="domain" description="Amine oxidase" evidence="1">
    <location>
        <begin position="189"/>
        <end position="244"/>
    </location>
</feature>
<sequence>MAIRSYSEGLSGVLGFSAYYILSFFHDHHLLQLFGLPQLLTVRWRSHINKEELEKRGCQIRTGCEVTYPNMMEFFESLGVDMEISDMSFSVSLDQGLGCEWGTRNGFSSFFAQKKNVLNPYFWQMIREIIRFKQDVISYLEALDNNPDIDRNDTLGQFIQSHGYSELFQKAYLLFGRPQWLTVRWRSHTYVNKVKEELQKGGCQIRTGCEVNSVTTNEEGCTVACTDGSKEVYDRCIMAAHAPDTLRMLGEEATFDEIRILGAFQYVYSDIFLHCDKTLLPRNPAVWSSWNFLGTMNSRVCVTYWLNILQNLGETERPYCVTLNPPHTPEHTLLKWTTGHPVPSVAASKASSELYQIQGKRGIWFCGAYQGYGFHEDGLKAGVVAADGMLRRNCSILDNPKHMVPTWPETGARIVVTRFLKSFIQTGCIILLEEGGTIFTFQGIESKCSLKVSLRVHSMQFYWKVATQADIGLADAFIHGDFSFVDKHEGLLNLIMIFIANRDLKLSVKRRWWSPLLFISALSSAKYFIQHVSNRNTLTQARRNISRHYDLSNELFSLFLDETMTYSCAIFKSEDEDLKVAQLRKISLLIEKAKISKEHHILEIGFGWGCFAVEVVKNTGCKYTGITLSEQQLKYAQLRVEQAGLQDQITFLLCDYRQIPDKDKYDRIISW</sequence>
<dbReference type="PANTHER" id="PTHR43675">
    <property type="entry name" value="ARSENITE METHYLTRANSFERASE"/>
    <property type="match status" value="1"/>
</dbReference>
<protein>
    <recommendedName>
        <fullName evidence="1">Amine oxidase domain-containing protein</fullName>
    </recommendedName>
</protein>
<dbReference type="GO" id="GO:0008168">
    <property type="term" value="F:methyltransferase activity"/>
    <property type="evidence" value="ECO:0007669"/>
    <property type="project" value="TreeGrafter"/>
</dbReference>
<dbReference type="GO" id="GO:0016491">
    <property type="term" value="F:oxidoreductase activity"/>
    <property type="evidence" value="ECO:0007669"/>
    <property type="project" value="InterPro"/>
</dbReference>
<dbReference type="SUPFAM" id="SSF53335">
    <property type="entry name" value="S-adenosyl-L-methionine-dependent methyltransferases"/>
    <property type="match status" value="1"/>
</dbReference>
<dbReference type="CDD" id="cd02440">
    <property type="entry name" value="AdoMet_MTases"/>
    <property type="match status" value="1"/>
</dbReference>
<comment type="caution">
    <text evidence="2">The sequence shown here is derived from an EMBL/GenBank/DDBJ whole genome shotgun (WGS) entry which is preliminary data.</text>
</comment>
<dbReference type="Pfam" id="PF01593">
    <property type="entry name" value="Amino_oxidase"/>
    <property type="match status" value="1"/>
</dbReference>
<evidence type="ECO:0000313" key="2">
    <source>
        <dbReference type="EMBL" id="KAG5588231.1"/>
    </source>
</evidence>
<organism evidence="2 3">
    <name type="scientific">Solanum commersonii</name>
    <name type="common">Commerson's wild potato</name>
    <name type="synonym">Commerson's nightshade</name>
    <dbReference type="NCBI Taxonomy" id="4109"/>
    <lineage>
        <taxon>Eukaryota</taxon>
        <taxon>Viridiplantae</taxon>
        <taxon>Streptophyta</taxon>
        <taxon>Embryophyta</taxon>
        <taxon>Tracheophyta</taxon>
        <taxon>Spermatophyta</taxon>
        <taxon>Magnoliopsida</taxon>
        <taxon>eudicotyledons</taxon>
        <taxon>Gunneridae</taxon>
        <taxon>Pentapetalae</taxon>
        <taxon>asterids</taxon>
        <taxon>lamiids</taxon>
        <taxon>Solanales</taxon>
        <taxon>Solanaceae</taxon>
        <taxon>Solanoideae</taxon>
        <taxon>Solaneae</taxon>
        <taxon>Solanum</taxon>
    </lineage>
</organism>
<accession>A0A9J5XL52</accession>
<reference evidence="2 3" key="1">
    <citation type="submission" date="2020-09" db="EMBL/GenBank/DDBJ databases">
        <title>De no assembly of potato wild relative species, Solanum commersonii.</title>
        <authorList>
            <person name="Cho K."/>
        </authorList>
    </citation>
    <scope>NUCLEOTIDE SEQUENCE [LARGE SCALE GENOMIC DNA]</scope>
    <source>
        <strain evidence="2">LZ3.2</strain>
        <tissue evidence="2">Leaf</tissue>
    </source>
</reference>
<dbReference type="InterPro" id="IPR002937">
    <property type="entry name" value="Amino_oxidase"/>
</dbReference>
<evidence type="ECO:0000259" key="1">
    <source>
        <dbReference type="Pfam" id="PF01593"/>
    </source>
</evidence>
<gene>
    <name evidence="2" type="ORF">H5410_048665</name>
</gene>
<dbReference type="Proteomes" id="UP000824120">
    <property type="component" value="Chromosome 9"/>
</dbReference>
<evidence type="ECO:0000313" key="3">
    <source>
        <dbReference type="Proteomes" id="UP000824120"/>
    </source>
</evidence>
<dbReference type="EMBL" id="JACXVP010000009">
    <property type="protein sequence ID" value="KAG5588231.1"/>
    <property type="molecule type" value="Genomic_DNA"/>
</dbReference>